<evidence type="ECO:0000256" key="5">
    <source>
        <dbReference type="SAM" id="Phobius"/>
    </source>
</evidence>
<feature type="transmembrane region" description="Helical" evidence="5">
    <location>
        <begin position="179"/>
        <end position="199"/>
    </location>
</feature>
<feature type="transmembrane region" description="Helical" evidence="5">
    <location>
        <begin position="347"/>
        <end position="371"/>
    </location>
</feature>
<dbReference type="InterPro" id="IPR005829">
    <property type="entry name" value="Sugar_transporter_CS"/>
</dbReference>
<dbReference type="KEGG" id="buz:AYM40_26755"/>
<evidence type="ECO:0000259" key="6">
    <source>
        <dbReference type="PROSITE" id="PS50850"/>
    </source>
</evidence>
<dbReference type="PANTHER" id="PTHR23508:SF10">
    <property type="entry name" value="CARBOXYLIC ACID TRANSPORTER PROTEIN HOMOLOG"/>
    <property type="match status" value="1"/>
</dbReference>
<dbReference type="InterPro" id="IPR011701">
    <property type="entry name" value="MFS"/>
</dbReference>
<evidence type="ECO:0000256" key="3">
    <source>
        <dbReference type="ARBA" id="ARBA00022989"/>
    </source>
</evidence>
<dbReference type="GO" id="GO:0005886">
    <property type="term" value="C:plasma membrane"/>
    <property type="evidence" value="ECO:0007669"/>
    <property type="project" value="TreeGrafter"/>
</dbReference>
<proteinExistence type="predicted"/>
<sequence length="458" mass="47547">MDASPVVDVRAFIDETKIGGYQILIAILMFLVIACDGIDVSVMAFAAPQIIRTWGIHKQDIAPVFSSVFLGLAAGSLVAGPIADRFGRKSVLAISVMLFGAMTALAAVSNNLTTLFSLRMVAGLGLGAALPNAVTLVAEYAPARRRALIVTIVFSGYTVGATATGFLAAWLIPTAGWRLALGGAGLVPFLLGAIMLFALPESVVFLATKHIKTDSIGKLMARVRPGTTFRPGTVFMAPEDPGAGKRSIKTILSRQYLFATLTLWMAYFMVIFIVYCLFNWMPVMAREAGFSLSNAAVLTSVFTMAGPVGSVLIGYAMDKAKPAFVLVVTCLAGAAMLWIMSDIPGGFGVMCILSFSVGFFINGSATGLNALSARIYPTEAAATGISWMQGIGKFGGVASALAGGMMLGWGWHMTSILSSLGGPAVVAAAALLALGLARMSTSAARASAAPLSPSAVSD</sequence>
<evidence type="ECO:0000313" key="7">
    <source>
        <dbReference type="EMBL" id="ANB75900.1"/>
    </source>
</evidence>
<reference evidence="7 8" key="1">
    <citation type="journal article" date="2016" name="Gene">
        <title>PacBio SMRT assembly of a complex multi-replicon genome reveals chlorocatechol degradative operon in a region of genome plasticity.</title>
        <authorList>
            <person name="Ricker N."/>
            <person name="Shen S.Y."/>
            <person name="Goordial J."/>
            <person name="Jin S."/>
            <person name="Fulthorpe R.R."/>
        </authorList>
    </citation>
    <scope>NUCLEOTIDE SEQUENCE [LARGE SCALE GENOMIC DNA]</scope>
    <source>
        <strain evidence="7 8">OLGA172</strain>
    </source>
</reference>
<dbReference type="PROSITE" id="PS50850">
    <property type="entry name" value="MFS"/>
    <property type="match status" value="1"/>
</dbReference>
<name>A0A160FS61_9BURK</name>
<keyword evidence="8" id="KW-1185">Reference proteome</keyword>
<dbReference type="OrthoDB" id="7066727at2"/>
<feature type="transmembrane region" description="Helical" evidence="5">
    <location>
        <begin position="91"/>
        <end position="108"/>
    </location>
</feature>
<dbReference type="EMBL" id="CP014579">
    <property type="protein sequence ID" value="ANB75900.1"/>
    <property type="molecule type" value="Genomic_DNA"/>
</dbReference>
<feature type="transmembrane region" description="Helical" evidence="5">
    <location>
        <begin position="292"/>
        <end position="316"/>
    </location>
</feature>
<feature type="transmembrane region" description="Helical" evidence="5">
    <location>
        <begin position="148"/>
        <end position="173"/>
    </location>
</feature>
<dbReference type="CDD" id="cd17365">
    <property type="entry name" value="MFS_PcaK_like"/>
    <property type="match status" value="1"/>
</dbReference>
<dbReference type="PANTHER" id="PTHR23508">
    <property type="entry name" value="CARBOXYLIC ACID TRANSPORTER PROTEIN HOMOLOG"/>
    <property type="match status" value="1"/>
</dbReference>
<feature type="transmembrane region" description="Helical" evidence="5">
    <location>
        <begin position="391"/>
        <end position="410"/>
    </location>
</feature>
<evidence type="ECO:0000256" key="1">
    <source>
        <dbReference type="ARBA" id="ARBA00004141"/>
    </source>
</evidence>
<dbReference type="InterPro" id="IPR036259">
    <property type="entry name" value="MFS_trans_sf"/>
</dbReference>
<organism evidence="7 8">
    <name type="scientific">Paraburkholderia phytofirmans OLGA172</name>
    <dbReference type="NCBI Taxonomy" id="1417228"/>
    <lineage>
        <taxon>Bacteria</taxon>
        <taxon>Pseudomonadati</taxon>
        <taxon>Pseudomonadota</taxon>
        <taxon>Betaproteobacteria</taxon>
        <taxon>Burkholderiales</taxon>
        <taxon>Burkholderiaceae</taxon>
        <taxon>Paraburkholderia</taxon>
    </lineage>
</organism>
<accession>A0A160FS61</accession>
<keyword evidence="2 5" id="KW-0812">Transmembrane</keyword>
<feature type="transmembrane region" description="Helical" evidence="5">
    <location>
        <begin position="120"/>
        <end position="141"/>
    </location>
</feature>
<evidence type="ECO:0000313" key="8">
    <source>
        <dbReference type="Proteomes" id="UP000076852"/>
    </source>
</evidence>
<dbReference type="Pfam" id="PF07690">
    <property type="entry name" value="MFS_1"/>
    <property type="match status" value="1"/>
</dbReference>
<evidence type="ECO:0000256" key="2">
    <source>
        <dbReference type="ARBA" id="ARBA00022692"/>
    </source>
</evidence>
<dbReference type="InterPro" id="IPR020846">
    <property type="entry name" value="MFS_dom"/>
</dbReference>
<dbReference type="PROSITE" id="PS00217">
    <property type="entry name" value="SUGAR_TRANSPORT_2"/>
    <property type="match status" value="1"/>
</dbReference>
<keyword evidence="4 5" id="KW-0472">Membrane</keyword>
<dbReference type="RefSeq" id="WP_063499162.1">
    <property type="nucleotide sequence ID" value="NZ_CP014579.1"/>
</dbReference>
<dbReference type="STRING" id="1804984.AYM40_26755"/>
<evidence type="ECO:0000256" key="4">
    <source>
        <dbReference type="ARBA" id="ARBA00023136"/>
    </source>
</evidence>
<comment type="subcellular location">
    <subcellularLocation>
        <location evidence="1">Membrane</location>
        <topology evidence="1">Multi-pass membrane protein</topology>
    </subcellularLocation>
</comment>
<gene>
    <name evidence="7" type="ORF">AYM40_26755</name>
</gene>
<dbReference type="PROSITE" id="PS00216">
    <property type="entry name" value="SUGAR_TRANSPORT_1"/>
    <property type="match status" value="1"/>
</dbReference>
<keyword evidence="3 5" id="KW-1133">Transmembrane helix</keyword>
<feature type="transmembrane region" description="Helical" evidence="5">
    <location>
        <begin position="61"/>
        <end position="79"/>
    </location>
</feature>
<feature type="transmembrane region" description="Helical" evidence="5">
    <location>
        <begin position="323"/>
        <end position="341"/>
    </location>
</feature>
<protein>
    <recommendedName>
        <fullName evidence="6">Major facilitator superfamily (MFS) profile domain-containing protein</fullName>
    </recommendedName>
</protein>
<dbReference type="Gene3D" id="1.20.1250.20">
    <property type="entry name" value="MFS general substrate transporter like domains"/>
    <property type="match status" value="1"/>
</dbReference>
<dbReference type="AlphaFoldDB" id="A0A160FS61"/>
<feature type="transmembrane region" description="Helical" evidence="5">
    <location>
        <begin position="256"/>
        <end position="280"/>
    </location>
</feature>
<feature type="domain" description="Major facilitator superfamily (MFS) profile" evidence="6">
    <location>
        <begin position="25"/>
        <end position="445"/>
    </location>
</feature>
<dbReference type="GO" id="GO:0046943">
    <property type="term" value="F:carboxylic acid transmembrane transporter activity"/>
    <property type="evidence" value="ECO:0007669"/>
    <property type="project" value="TreeGrafter"/>
</dbReference>
<dbReference type="SUPFAM" id="SSF103473">
    <property type="entry name" value="MFS general substrate transporter"/>
    <property type="match status" value="1"/>
</dbReference>
<dbReference type="Proteomes" id="UP000076852">
    <property type="component" value="Chromosome 2"/>
</dbReference>
<feature type="transmembrane region" description="Helical" evidence="5">
    <location>
        <begin position="416"/>
        <end position="437"/>
    </location>
</feature>
<feature type="transmembrane region" description="Helical" evidence="5">
    <location>
        <begin position="21"/>
        <end position="46"/>
    </location>
</feature>